<dbReference type="Pfam" id="PF10442">
    <property type="entry name" value="FIST_C"/>
    <property type="match status" value="1"/>
</dbReference>
<protein>
    <submittedName>
        <fullName evidence="3">FIST N-terminal domain-containing protein</fullName>
    </submittedName>
</protein>
<dbReference type="InterPro" id="IPR019494">
    <property type="entry name" value="FIST_C"/>
</dbReference>
<dbReference type="Proteomes" id="UP001621714">
    <property type="component" value="Unassembled WGS sequence"/>
</dbReference>
<dbReference type="InterPro" id="IPR013702">
    <property type="entry name" value="FIST_domain_N"/>
</dbReference>
<evidence type="ECO:0000313" key="3">
    <source>
        <dbReference type="EMBL" id="MFK7160421.1"/>
    </source>
</evidence>
<feature type="domain" description="FIST" evidence="1">
    <location>
        <begin position="30"/>
        <end position="225"/>
    </location>
</feature>
<proteinExistence type="predicted"/>
<evidence type="ECO:0000313" key="4">
    <source>
        <dbReference type="Proteomes" id="UP001621714"/>
    </source>
</evidence>
<dbReference type="EMBL" id="JBANFI010000003">
    <property type="protein sequence ID" value="MFK7160421.1"/>
    <property type="molecule type" value="Genomic_DNA"/>
</dbReference>
<feature type="domain" description="FIST C-domain" evidence="2">
    <location>
        <begin position="226"/>
        <end position="356"/>
    </location>
</feature>
<dbReference type="SMART" id="SM01204">
    <property type="entry name" value="FIST_C"/>
    <property type="match status" value="1"/>
</dbReference>
<evidence type="ECO:0000259" key="1">
    <source>
        <dbReference type="SMART" id="SM00897"/>
    </source>
</evidence>
<dbReference type="Pfam" id="PF08495">
    <property type="entry name" value="FIST"/>
    <property type="match status" value="1"/>
</dbReference>
<dbReference type="SMART" id="SM00897">
    <property type="entry name" value="FIST"/>
    <property type="match status" value="1"/>
</dbReference>
<organism evidence="3 4">
    <name type="scientific">Marinospirillum alkalitolerans</name>
    <dbReference type="NCBI Taxonomy" id="3123374"/>
    <lineage>
        <taxon>Bacteria</taxon>
        <taxon>Pseudomonadati</taxon>
        <taxon>Pseudomonadota</taxon>
        <taxon>Gammaproteobacteria</taxon>
        <taxon>Oceanospirillales</taxon>
        <taxon>Oceanospirillaceae</taxon>
        <taxon>Marinospirillum</taxon>
    </lineage>
</organism>
<sequence length="378" mass="41502">MLNPYVIATSQHTDPQQAVADIAAQIDQTRLGGLIFFCSAHYPLEALARALNQQFVGCEMAGCTSAGELTHHGYATDSLVVLGLHHDAFIMRSALIQPLSSFDRQQAALLCDQLFPAAGAGFQPLVLSLFDGLSSQEEWVLAALEAELGGIAHCGGSAADDIHLRRTHVFYRGAFHTHAGVVIGLQTCLPFAVFSHHHLRPLHTKLVVTEADPHQRRVYELNGMPAAQAYAELIGQPLEQLSPVDFALHPLAVKRGETYYVRAIQQVNHDASLDFYCAMGKGSVLTQMYAEDLTSGLDEQWRQLEANLGPAAFILACDCVLRRLESEERQQQSQLAAFLRQRPLIGFNTYGEQATGVHLNHTITGFFFGYPRGLIQLT</sequence>
<evidence type="ECO:0000259" key="2">
    <source>
        <dbReference type="SMART" id="SM01204"/>
    </source>
</evidence>
<dbReference type="PANTHER" id="PTHR40252">
    <property type="entry name" value="BLR0328 PROTEIN"/>
    <property type="match status" value="1"/>
</dbReference>
<name>A0ABW8PX85_9GAMM</name>
<keyword evidence="4" id="KW-1185">Reference proteome</keyword>
<gene>
    <name evidence="3" type="ORF">V6U78_05160</name>
</gene>
<comment type="caution">
    <text evidence="3">The sequence shown here is derived from an EMBL/GenBank/DDBJ whole genome shotgun (WGS) entry which is preliminary data.</text>
</comment>
<dbReference type="RefSeq" id="WP_405338100.1">
    <property type="nucleotide sequence ID" value="NZ_JBANFI010000003.1"/>
</dbReference>
<dbReference type="PANTHER" id="PTHR40252:SF2">
    <property type="entry name" value="BLR0328 PROTEIN"/>
    <property type="match status" value="1"/>
</dbReference>
<accession>A0ABW8PX85</accession>
<reference evidence="3 4" key="1">
    <citation type="submission" date="2024-02" db="EMBL/GenBank/DDBJ databases">
        <title>Marinospirillum sp. MEB 164 isolated from Lonar lake sediment.</title>
        <authorList>
            <person name="Joshi A."/>
            <person name="Thite S."/>
        </authorList>
    </citation>
    <scope>NUCLEOTIDE SEQUENCE [LARGE SCALE GENOMIC DNA]</scope>
    <source>
        <strain evidence="3 4">MEB164</strain>
    </source>
</reference>